<name>A0A9X3CHZ5_9VIBR</name>
<reference evidence="1" key="1">
    <citation type="submission" date="2022-02" db="EMBL/GenBank/DDBJ databases">
        <title>Vibrio sp. nov., a new bacterium isolated from Bohai sea, China.</title>
        <authorList>
            <person name="Yuan Y."/>
        </authorList>
    </citation>
    <scope>NUCLEOTIDE SEQUENCE</scope>
    <source>
        <strain evidence="1">DBSS07</strain>
    </source>
</reference>
<dbReference type="RefSeq" id="WP_265689185.1">
    <property type="nucleotide sequence ID" value="NZ_JAKRRX010000181.1"/>
</dbReference>
<dbReference type="AlphaFoldDB" id="A0A9X3CHZ5"/>
<accession>A0A9X3CHZ5</accession>
<dbReference type="EMBL" id="JAKRRX010000181">
    <property type="protein sequence ID" value="MCW8336121.1"/>
    <property type="molecule type" value="Genomic_DNA"/>
</dbReference>
<protein>
    <submittedName>
        <fullName evidence="1">Arylsulfatase regulator</fullName>
    </submittedName>
</protein>
<keyword evidence="2" id="KW-1185">Reference proteome</keyword>
<comment type="caution">
    <text evidence="1">The sequence shown here is derived from an EMBL/GenBank/DDBJ whole genome shotgun (WGS) entry which is preliminary data.</text>
</comment>
<evidence type="ECO:0000313" key="2">
    <source>
        <dbReference type="Proteomes" id="UP001155586"/>
    </source>
</evidence>
<dbReference type="Proteomes" id="UP001155586">
    <property type="component" value="Unassembled WGS sequence"/>
</dbReference>
<organism evidence="1 2">
    <name type="scientific">Vibrio paucivorans</name>
    <dbReference type="NCBI Taxonomy" id="2829489"/>
    <lineage>
        <taxon>Bacteria</taxon>
        <taxon>Pseudomonadati</taxon>
        <taxon>Pseudomonadota</taxon>
        <taxon>Gammaproteobacteria</taxon>
        <taxon>Vibrionales</taxon>
        <taxon>Vibrionaceae</taxon>
        <taxon>Vibrio</taxon>
    </lineage>
</organism>
<sequence length="90" mass="10641">MNDLTLEQLQLTRIVDDYANQFPLTEDGDALLLEGCYDYMEAFKYVMDSISRVQMDYICQQYLGFYRFAKWMELLAEGISDGRIKIPKDY</sequence>
<evidence type="ECO:0000313" key="1">
    <source>
        <dbReference type="EMBL" id="MCW8336121.1"/>
    </source>
</evidence>
<proteinExistence type="predicted"/>
<gene>
    <name evidence="1" type="ORF">MD483_20120</name>
</gene>